<feature type="compositionally biased region" description="Acidic residues" evidence="1">
    <location>
        <begin position="378"/>
        <end position="397"/>
    </location>
</feature>
<feature type="region of interest" description="Disordered" evidence="1">
    <location>
        <begin position="224"/>
        <end position="256"/>
    </location>
</feature>
<feature type="compositionally biased region" description="Polar residues" evidence="1">
    <location>
        <begin position="1"/>
        <end position="12"/>
    </location>
</feature>
<gene>
    <name evidence="2" type="ORF">DM02DRAFT_729508</name>
</gene>
<accession>A0A2V1DLK3</accession>
<feature type="region of interest" description="Disordered" evidence="1">
    <location>
        <begin position="1"/>
        <end position="60"/>
    </location>
</feature>
<keyword evidence="3" id="KW-1185">Reference proteome</keyword>
<feature type="compositionally biased region" description="Acidic residues" evidence="1">
    <location>
        <begin position="406"/>
        <end position="425"/>
    </location>
</feature>
<feature type="compositionally biased region" description="Low complexity" evidence="1">
    <location>
        <begin position="242"/>
        <end position="252"/>
    </location>
</feature>
<name>A0A2V1DLK3_9PLEO</name>
<feature type="compositionally biased region" description="Basic and acidic residues" evidence="1">
    <location>
        <begin position="439"/>
        <end position="448"/>
    </location>
</feature>
<organism evidence="2 3">
    <name type="scientific">Periconia macrospinosa</name>
    <dbReference type="NCBI Taxonomy" id="97972"/>
    <lineage>
        <taxon>Eukaryota</taxon>
        <taxon>Fungi</taxon>
        <taxon>Dikarya</taxon>
        <taxon>Ascomycota</taxon>
        <taxon>Pezizomycotina</taxon>
        <taxon>Dothideomycetes</taxon>
        <taxon>Pleosporomycetidae</taxon>
        <taxon>Pleosporales</taxon>
        <taxon>Massarineae</taxon>
        <taxon>Periconiaceae</taxon>
        <taxon>Periconia</taxon>
    </lineage>
</organism>
<evidence type="ECO:0000313" key="3">
    <source>
        <dbReference type="Proteomes" id="UP000244855"/>
    </source>
</evidence>
<feature type="region of interest" description="Disordered" evidence="1">
    <location>
        <begin position="375"/>
        <end position="463"/>
    </location>
</feature>
<protein>
    <submittedName>
        <fullName evidence="2">Uncharacterized protein</fullName>
    </submittedName>
</protein>
<proteinExistence type="predicted"/>
<reference evidence="2 3" key="1">
    <citation type="journal article" date="2018" name="Sci. Rep.">
        <title>Comparative genomics provides insights into the lifestyle and reveals functional heterogeneity of dark septate endophytic fungi.</title>
        <authorList>
            <person name="Knapp D.G."/>
            <person name="Nemeth J.B."/>
            <person name="Barry K."/>
            <person name="Hainaut M."/>
            <person name="Henrissat B."/>
            <person name="Johnson J."/>
            <person name="Kuo A."/>
            <person name="Lim J.H.P."/>
            <person name="Lipzen A."/>
            <person name="Nolan M."/>
            <person name="Ohm R.A."/>
            <person name="Tamas L."/>
            <person name="Grigoriev I.V."/>
            <person name="Spatafora J.W."/>
            <person name="Nagy L.G."/>
            <person name="Kovacs G.M."/>
        </authorList>
    </citation>
    <scope>NUCLEOTIDE SEQUENCE [LARGE SCALE GENOMIC DNA]</scope>
    <source>
        <strain evidence="2 3">DSE2036</strain>
    </source>
</reference>
<dbReference type="EMBL" id="KZ805401">
    <property type="protein sequence ID" value="PVH98990.1"/>
    <property type="molecule type" value="Genomic_DNA"/>
</dbReference>
<feature type="compositionally biased region" description="Low complexity" evidence="1">
    <location>
        <begin position="26"/>
        <end position="38"/>
    </location>
</feature>
<dbReference type="Proteomes" id="UP000244855">
    <property type="component" value="Unassembled WGS sequence"/>
</dbReference>
<dbReference type="AlphaFoldDB" id="A0A2V1DLK3"/>
<sequence>MPSFRTQSNTQEGFPAEDPANPPTQPTDSTSSRPSSSRPHPRSRSPHSIESASSPRESRVPSVHFATYAAYLSADNQQPALTHQFARVSLNDVAEREAERPSALSERPPTPYLTAARLAHTPPPAQVPSRFHLPRGVTDATTPYLPDGMTLSPLPDHIINEARRNRNPPNERISSQTPPRDISHLPVPGSPSPNHHYQPHHFRRVSHSFTPTPNPVLLSTIHQTRFPRPPSRYPHLRNPDNSASTSSSTTTTLPTRRVYPFVPVQHPSPSVYQPAPTPSPPLVPLPLPARSHLRRRRSPSPSSFVAALEMARWEHHSRRHQQRALQSEARLRAQAHIDAVIARADAQFETLWNNGETGAAMRLVDDVVREMWRGREADQEEEEEGETGEDQEQEQEQEQGQVQEGNGEEEDGQDGDDEEEEEEEESVSHENEAMMMVQGEERVYREGDEGYQAGDEGYQGGEQRADGMNWVWEVVYF</sequence>
<feature type="region of interest" description="Disordered" evidence="1">
    <location>
        <begin position="92"/>
        <end position="199"/>
    </location>
</feature>
<evidence type="ECO:0000256" key="1">
    <source>
        <dbReference type="SAM" id="MobiDB-lite"/>
    </source>
</evidence>
<evidence type="ECO:0000313" key="2">
    <source>
        <dbReference type="EMBL" id="PVH98990.1"/>
    </source>
</evidence>